<gene>
    <name evidence="13" type="ORF">D2962_11330</name>
</gene>
<evidence type="ECO:0000256" key="3">
    <source>
        <dbReference type="ARBA" id="ARBA00022448"/>
    </source>
</evidence>
<dbReference type="EMBL" id="CP033169">
    <property type="protein sequence ID" value="AYO31113.1"/>
    <property type="molecule type" value="Genomic_DNA"/>
</dbReference>
<evidence type="ECO:0000256" key="6">
    <source>
        <dbReference type="ARBA" id="ARBA00022989"/>
    </source>
</evidence>
<feature type="transmembrane region" description="Helical" evidence="12">
    <location>
        <begin position="6"/>
        <end position="23"/>
    </location>
</feature>
<feature type="transmembrane region" description="Helical" evidence="12">
    <location>
        <begin position="421"/>
        <end position="440"/>
    </location>
</feature>
<evidence type="ECO:0000256" key="4">
    <source>
        <dbReference type="ARBA" id="ARBA00022475"/>
    </source>
</evidence>
<dbReference type="PANTHER" id="PTHR42985">
    <property type="entry name" value="SODIUM-COUPLED MONOCARBOXYLATE TRANSPORTER"/>
    <property type="match status" value="1"/>
</dbReference>
<keyword evidence="6 12" id="KW-1133">Transmembrane helix</keyword>
<evidence type="ECO:0000256" key="5">
    <source>
        <dbReference type="ARBA" id="ARBA00022692"/>
    </source>
</evidence>
<dbReference type="Pfam" id="PF00474">
    <property type="entry name" value="SSF"/>
    <property type="match status" value="1"/>
</dbReference>
<feature type="transmembrane region" description="Helical" evidence="12">
    <location>
        <begin position="311"/>
        <end position="332"/>
    </location>
</feature>
<comment type="similarity">
    <text evidence="2 11">Belongs to the sodium:solute symporter (SSF) (TC 2.A.21) family.</text>
</comment>
<dbReference type="InterPro" id="IPR038377">
    <property type="entry name" value="Na/Glc_symporter_sf"/>
</dbReference>
<dbReference type="GO" id="GO:0005886">
    <property type="term" value="C:plasma membrane"/>
    <property type="evidence" value="ECO:0007669"/>
    <property type="project" value="UniProtKB-SubCell"/>
</dbReference>
<feature type="transmembrane region" description="Helical" evidence="12">
    <location>
        <begin position="186"/>
        <end position="209"/>
    </location>
</feature>
<keyword evidence="10" id="KW-0739">Sodium transport</keyword>
<dbReference type="PROSITE" id="PS50283">
    <property type="entry name" value="NA_SOLUT_SYMP_3"/>
    <property type="match status" value="1"/>
</dbReference>
<dbReference type="RefSeq" id="WP_122015029.1">
    <property type="nucleotide sequence ID" value="NZ_CP033169.1"/>
</dbReference>
<feature type="transmembrane region" description="Helical" evidence="12">
    <location>
        <begin position="271"/>
        <end position="291"/>
    </location>
</feature>
<dbReference type="Proteomes" id="UP000280960">
    <property type="component" value="Chromosome"/>
</dbReference>
<dbReference type="AlphaFoldDB" id="A0A3G2R6V6"/>
<dbReference type="GO" id="GO:0015293">
    <property type="term" value="F:symporter activity"/>
    <property type="evidence" value="ECO:0007669"/>
    <property type="project" value="TreeGrafter"/>
</dbReference>
<keyword evidence="7" id="KW-0915">Sodium</keyword>
<evidence type="ECO:0000256" key="10">
    <source>
        <dbReference type="ARBA" id="ARBA00023201"/>
    </source>
</evidence>
<keyword evidence="5 12" id="KW-0812">Transmembrane</keyword>
<feature type="transmembrane region" description="Helical" evidence="12">
    <location>
        <begin position="393"/>
        <end position="414"/>
    </location>
</feature>
<keyword evidence="3" id="KW-0813">Transport</keyword>
<dbReference type="Gene3D" id="1.20.1730.10">
    <property type="entry name" value="Sodium/glucose cotransporter"/>
    <property type="match status" value="1"/>
</dbReference>
<organism evidence="13 14">
    <name type="scientific">Biomaibacter acetigenes</name>
    <dbReference type="NCBI Taxonomy" id="2316383"/>
    <lineage>
        <taxon>Bacteria</taxon>
        <taxon>Bacillati</taxon>
        <taxon>Bacillota</taxon>
        <taxon>Clostridia</taxon>
        <taxon>Thermosediminibacterales</taxon>
        <taxon>Tepidanaerobacteraceae</taxon>
        <taxon>Biomaibacter</taxon>
    </lineage>
</organism>
<dbReference type="KEGG" id="bacg:D2962_11330"/>
<feature type="transmembrane region" description="Helical" evidence="12">
    <location>
        <begin position="43"/>
        <end position="65"/>
    </location>
</feature>
<reference evidence="13 14" key="1">
    <citation type="submission" date="2018-10" db="EMBL/GenBank/DDBJ databases">
        <authorList>
            <person name="Zhang X."/>
        </authorList>
    </citation>
    <scope>NUCLEOTIDE SEQUENCE [LARGE SCALE GENOMIC DNA]</scope>
    <source>
        <strain evidence="13 14">SK-G1</strain>
    </source>
</reference>
<evidence type="ECO:0000256" key="12">
    <source>
        <dbReference type="SAM" id="Phobius"/>
    </source>
</evidence>
<protein>
    <submittedName>
        <fullName evidence="13">Na+:solute symporter</fullName>
    </submittedName>
</protein>
<dbReference type="GO" id="GO:0006814">
    <property type="term" value="P:sodium ion transport"/>
    <property type="evidence" value="ECO:0007669"/>
    <property type="project" value="UniProtKB-KW"/>
</dbReference>
<name>A0A3G2R6V6_9FIRM</name>
<evidence type="ECO:0000256" key="8">
    <source>
        <dbReference type="ARBA" id="ARBA00023065"/>
    </source>
</evidence>
<keyword evidence="14" id="KW-1185">Reference proteome</keyword>
<feature type="transmembrane region" description="Helical" evidence="12">
    <location>
        <begin position="229"/>
        <end position="250"/>
    </location>
</feature>
<feature type="transmembrane region" description="Helical" evidence="12">
    <location>
        <begin position="367"/>
        <end position="387"/>
    </location>
</feature>
<dbReference type="InterPro" id="IPR001734">
    <property type="entry name" value="Na/solute_symporter"/>
</dbReference>
<keyword evidence="9 12" id="KW-0472">Membrane</keyword>
<evidence type="ECO:0000256" key="9">
    <source>
        <dbReference type="ARBA" id="ARBA00023136"/>
    </source>
</evidence>
<evidence type="ECO:0000313" key="13">
    <source>
        <dbReference type="EMBL" id="AYO31113.1"/>
    </source>
</evidence>
<proteinExistence type="inferred from homology"/>
<dbReference type="CDD" id="cd11477">
    <property type="entry name" value="SLC5sbd_u1"/>
    <property type="match status" value="1"/>
</dbReference>
<feature type="transmembrane region" description="Helical" evidence="12">
    <location>
        <begin position="71"/>
        <end position="93"/>
    </location>
</feature>
<feature type="transmembrane region" description="Helical" evidence="12">
    <location>
        <begin position="159"/>
        <end position="179"/>
    </location>
</feature>
<evidence type="ECO:0000256" key="2">
    <source>
        <dbReference type="ARBA" id="ARBA00006434"/>
    </source>
</evidence>
<dbReference type="PANTHER" id="PTHR42985:SF40">
    <property type="entry name" value="LD47995P-RELATED"/>
    <property type="match status" value="1"/>
</dbReference>
<evidence type="ECO:0000313" key="14">
    <source>
        <dbReference type="Proteomes" id="UP000280960"/>
    </source>
</evidence>
<evidence type="ECO:0000256" key="1">
    <source>
        <dbReference type="ARBA" id="ARBA00004651"/>
    </source>
</evidence>
<sequence length="486" mass="53494">MGFIDYSVLVLFFVAMIIIGLYVKNLIKGIEDYFTAGHRMPWWLAAISHHMSGYSAFAFIAYASVAYKIGFPIYTLWAVTIAIAMVLGALVFAPRWTNLGLYKKVVTPLEIMEPRFNNTVRQALAWSGISLKFIDEGLKLYSIGVFVSVMAGIPLQWSIIFSGIVALLYTTIGGIWADVLTDFAQFIVQLVITIPLAFIVLSKVGGWGGLWQQLPPGRLAAFGGDYTPLYVLIYLVVVILSYNGGTWGLAQRFISLQGPREGMKAAYLSAALYLVYPLFMFIPMWAAPIFIPAIDNPEHAYVLMANKFLAPVLPGAMGFMLAAMFAATMSMVDSDSNSVSAVFTKDIYQRVFDPNATPEKLLNVGRITTAVFCALSVIAGLLTPAMGGAFKAMMTWFAGLMGPVAIPMLFGLIFKRTTWKGALLSWLCGVVSFFIFKYPMHGSWNLITGGSLLITAIVFIAEGYISKMPPEKQAEVDEIFEILERN</sequence>
<feature type="transmembrane region" description="Helical" evidence="12">
    <location>
        <begin position="446"/>
        <end position="465"/>
    </location>
</feature>
<keyword evidence="4" id="KW-1003">Cell membrane</keyword>
<keyword evidence="8" id="KW-0406">Ion transport</keyword>
<dbReference type="InterPro" id="IPR051163">
    <property type="entry name" value="Sodium:Solute_Symporter_SSF"/>
</dbReference>
<evidence type="ECO:0000256" key="11">
    <source>
        <dbReference type="RuleBase" id="RU362091"/>
    </source>
</evidence>
<accession>A0A3G2R6V6</accession>
<comment type="subcellular location">
    <subcellularLocation>
        <location evidence="1">Cell membrane</location>
        <topology evidence="1">Multi-pass membrane protein</topology>
    </subcellularLocation>
</comment>
<evidence type="ECO:0000256" key="7">
    <source>
        <dbReference type="ARBA" id="ARBA00023053"/>
    </source>
</evidence>